<feature type="compositionally biased region" description="Basic and acidic residues" evidence="1">
    <location>
        <begin position="61"/>
        <end position="70"/>
    </location>
</feature>
<protein>
    <recommendedName>
        <fullName evidence="5">DUF4244 domain-containing protein</fullName>
    </recommendedName>
</protein>
<evidence type="ECO:0000313" key="4">
    <source>
        <dbReference type="Proteomes" id="UP001501736"/>
    </source>
</evidence>
<evidence type="ECO:0000313" key="3">
    <source>
        <dbReference type="EMBL" id="GAA3282944.1"/>
    </source>
</evidence>
<dbReference type="Proteomes" id="UP001501736">
    <property type="component" value="Unassembled WGS sequence"/>
</dbReference>
<dbReference type="InterPro" id="IPR025338">
    <property type="entry name" value="DUF4244"/>
</dbReference>
<organism evidence="3 4">
    <name type="scientific">Nesterenkonia halobia</name>
    <dbReference type="NCBI Taxonomy" id="37922"/>
    <lineage>
        <taxon>Bacteria</taxon>
        <taxon>Bacillati</taxon>
        <taxon>Actinomycetota</taxon>
        <taxon>Actinomycetes</taxon>
        <taxon>Micrococcales</taxon>
        <taxon>Micrococcaceae</taxon>
        <taxon>Nesterenkonia</taxon>
    </lineage>
</organism>
<name>A0ABP6RI96_9MICC</name>
<dbReference type="EMBL" id="BAAAYG010000003">
    <property type="protein sequence ID" value="GAA3282944.1"/>
    <property type="molecule type" value="Genomic_DNA"/>
</dbReference>
<dbReference type="Pfam" id="PF14029">
    <property type="entry name" value="DUF4244"/>
    <property type="match status" value="1"/>
</dbReference>
<gene>
    <name evidence="3" type="ORF">GCM10020260_10900</name>
</gene>
<dbReference type="RefSeq" id="WP_344718972.1">
    <property type="nucleotide sequence ID" value="NZ_BAAAYG010000003.1"/>
</dbReference>
<sequence>MTTAITAARPEEARASVQDSASAWASAPVSAAAGAAAPALGRASPSAASGAPAPGSSGPAEADRRMRRTDGPCRRAELWAEEDGLATAEYGIVMLAAVGFAGLLVAVLSSGEVQEMLHGLVEQALSR</sequence>
<proteinExistence type="predicted"/>
<evidence type="ECO:0000256" key="2">
    <source>
        <dbReference type="SAM" id="Phobius"/>
    </source>
</evidence>
<keyword evidence="2" id="KW-0812">Transmembrane</keyword>
<feature type="transmembrane region" description="Helical" evidence="2">
    <location>
        <begin position="90"/>
        <end position="108"/>
    </location>
</feature>
<feature type="compositionally biased region" description="Low complexity" evidence="1">
    <location>
        <begin position="41"/>
        <end position="60"/>
    </location>
</feature>
<keyword evidence="2" id="KW-0472">Membrane</keyword>
<accession>A0ABP6RI96</accession>
<reference evidence="4" key="1">
    <citation type="journal article" date="2019" name="Int. J. Syst. Evol. Microbiol.">
        <title>The Global Catalogue of Microorganisms (GCM) 10K type strain sequencing project: providing services to taxonomists for standard genome sequencing and annotation.</title>
        <authorList>
            <consortium name="The Broad Institute Genomics Platform"/>
            <consortium name="The Broad Institute Genome Sequencing Center for Infectious Disease"/>
            <person name="Wu L."/>
            <person name="Ma J."/>
        </authorList>
    </citation>
    <scope>NUCLEOTIDE SEQUENCE [LARGE SCALE GENOMIC DNA]</scope>
    <source>
        <strain evidence="4">JCM 11483</strain>
    </source>
</reference>
<keyword evidence="2" id="KW-1133">Transmembrane helix</keyword>
<feature type="region of interest" description="Disordered" evidence="1">
    <location>
        <begin position="1"/>
        <end position="21"/>
    </location>
</feature>
<keyword evidence="4" id="KW-1185">Reference proteome</keyword>
<evidence type="ECO:0008006" key="5">
    <source>
        <dbReference type="Google" id="ProtNLM"/>
    </source>
</evidence>
<comment type="caution">
    <text evidence="3">The sequence shown here is derived from an EMBL/GenBank/DDBJ whole genome shotgun (WGS) entry which is preliminary data.</text>
</comment>
<evidence type="ECO:0000256" key="1">
    <source>
        <dbReference type="SAM" id="MobiDB-lite"/>
    </source>
</evidence>
<feature type="region of interest" description="Disordered" evidence="1">
    <location>
        <begin position="41"/>
        <end position="70"/>
    </location>
</feature>